<dbReference type="Pfam" id="PF09377">
    <property type="entry name" value="SBDS_domain_II"/>
    <property type="match status" value="1"/>
</dbReference>
<evidence type="ECO:0000259" key="9">
    <source>
        <dbReference type="Pfam" id="PF01172"/>
    </source>
</evidence>
<evidence type="ECO:0000256" key="7">
    <source>
        <dbReference type="ARBA" id="ARBA00023242"/>
    </source>
</evidence>
<dbReference type="PANTHER" id="PTHR10927:SF1">
    <property type="entry name" value="RIBOSOME MATURATION PROTEIN SBDS"/>
    <property type="match status" value="1"/>
</dbReference>
<dbReference type="SUPFAM" id="SSF89895">
    <property type="entry name" value="FYSH domain"/>
    <property type="match status" value="1"/>
</dbReference>
<keyword evidence="5" id="KW-0963">Cytoplasm</keyword>
<dbReference type="InterPro" id="IPR046928">
    <property type="entry name" value="SDO1/SBDS_C"/>
</dbReference>
<evidence type="ECO:0000256" key="1">
    <source>
        <dbReference type="ARBA" id="ARBA00004123"/>
    </source>
</evidence>
<dbReference type="Proteomes" id="UP000050794">
    <property type="component" value="Unassembled WGS sequence"/>
</dbReference>
<organism evidence="13 14">
    <name type="scientific">Toxocara canis</name>
    <name type="common">Canine roundworm</name>
    <dbReference type="NCBI Taxonomy" id="6265"/>
    <lineage>
        <taxon>Eukaryota</taxon>
        <taxon>Metazoa</taxon>
        <taxon>Ecdysozoa</taxon>
        <taxon>Nematoda</taxon>
        <taxon>Chromadorea</taxon>
        <taxon>Rhabditida</taxon>
        <taxon>Spirurina</taxon>
        <taxon>Ascaridomorpha</taxon>
        <taxon>Ascaridoidea</taxon>
        <taxon>Toxocaridae</taxon>
        <taxon>Toxocara</taxon>
    </lineage>
</organism>
<dbReference type="NCBIfam" id="TIGR00291">
    <property type="entry name" value="RNA_SBDS"/>
    <property type="match status" value="1"/>
</dbReference>
<dbReference type="GO" id="GO:0005737">
    <property type="term" value="C:cytoplasm"/>
    <property type="evidence" value="ECO:0007669"/>
    <property type="project" value="UniProtKB-SubCell"/>
</dbReference>
<proteinExistence type="inferred from homology"/>
<dbReference type="Pfam" id="PF20268">
    <property type="entry name" value="SBDS_C"/>
    <property type="match status" value="1"/>
</dbReference>
<dbReference type="GO" id="GO:0042256">
    <property type="term" value="P:cytosolic ribosome assembly"/>
    <property type="evidence" value="ECO:0007669"/>
    <property type="project" value="InterPro"/>
</dbReference>
<dbReference type="InterPro" id="IPR018978">
    <property type="entry name" value="SDO1/SBDS_central"/>
</dbReference>
<keyword evidence="6" id="KW-0690">Ribosome biogenesis</keyword>
<dbReference type="Gene3D" id="3.30.70.240">
    <property type="match status" value="1"/>
</dbReference>
<dbReference type="EMBL" id="UYWY01022693">
    <property type="protein sequence ID" value="VDM46513.1"/>
    <property type="molecule type" value="Genomic_DNA"/>
</dbReference>
<dbReference type="Pfam" id="PF01172">
    <property type="entry name" value="SBDS_N"/>
    <property type="match status" value="1"/>
</dbReference>
<evidence type="ECO:0000259" key="11">
    <source>
        <dbReference type="Pfam" id="PF20268"/>
    </source>
</evidence>
<dbReference type="SUPFAM" id="SSF109728">
    <property type="entry name" value="Hypothetical protein AF0491, middle domain"/>
    <property type="match status" value="1"/>
</dbReference>
<keyword evidence="13" id="KW-1185">Reference proteome</keyword>
<comment type="subcellular location">
    <subcellularLocation>
        <location evidence="2">Cytoplasm</location>
    </subcellularLocation>
    <subcellularLocation>
        <location evidence="1">Nucleus</location>
    </subcellularLocation>
</comment>
<accession>A0A183V372</accession>
<dbReference type="InterPro" id="IPR018023">
    <property type="entry name" value="Ribosome_mat_SBDS_CS"/>
</dbReference>
<dbReference type="PROSITE" id="PS01267">
    <property type="entry name" value="UPF0023"/>
    <property type="match status" value="1"/>
</dbReference>
<evidence type="ECO:0000256" key="5">
    <source>
        <dbReference type="ARBA" id="ARBA00022490"/>
    </source>
</evidence>
<evidence type="ECO:0000256" key="8">
    <source>
        <dbReference type="ARBA" id="ARBA00049708"/>
    </source>
</evidence>
<evidence type="ECO:0000313" key="14">
    <source>
        <dbReference type="WBParaSite" id="TCNE_0001519301-mRNA-1"/>
    </source>
</evidence>
<evidence type="ECO:0000256" key="6">
    <source>
        <dbReference type="ARBA" id="ARBA00022517"/>
    </source>
</evidence>
<dbReference type="Gene3D" id="3.30.1250.10">
    <property type="entry name" value="Ribosome maturation protein SBDS, N-terminal domain"/>
    <property type="match status" value="1"/>
</dbReference>
<keyword evidence="7" id="KW-0539">Nucleus</keyword>
<feature type="domain" description="Ribosome maturation protein SDO1/SBDS N-terminal" evidence="9">
    <location>
        <begin position="16"/>
        <end position="103"/>
    </location>
</feature>
<dbReference type="InterPro" id="IPR019783">
    <property type="entry name" value="SDO1/SBDS_N"/>
</dbReference>
<dbReference type="GO" id="GO:0005634">
    <property type="term" value="C:nucleus"/>
    <property type="evidence" value="ECO:0007669"/>
    <property type="project" value="UniProtKB-SubCell"/>
</dbReference>
<reference evidence="14" key="1">
    <citation type="submission" date="2016-06" db="UniProtKB">
        <authorList>
            <consortium name="WormBaseParasite"/>
        </authorList>
    </citation>
    <scope>IDENTIFICATION</scope>
</reference>
<protein>
    <recommendedName>
        <fullName evidence="4">Ribosome maturation protein SBDS</fullName>
    </recommendedName>
</protein>
<evidence type="ECO:0000256" key="2">
    <source>
        <dbReference type="ARBA" id="ARBA00004496"/>
    </source>
</evidence>
<evidence type="ECO:0000259" key="10">
    <source>
        <dbReference type="Pfam" id="PF09377"/>
    </source>
</evidence>
<dbReference type="InterPro" id="IPR039100">
    <property type="entry name" value="Sdo1/SBDS-like"/>
</dbReference>
<dbReference type="InterPro" id="IPR002140">
    <property type="entry name" value="Sdo1/SBDS"/>
</dbReference>
<dbReference type="AlphaFoldDB" id="A0A183V372"/>
<gene>
    <name evidence="12" type="ORF">TCNE_LOCUS15192</name>
</gene>
<dbReference type="InterPro" id="IPR037188">
    <property type="entry name" value="Sdo1/SBDS_central_sf"/>
</dbReference>
<reference evidence="12 13" key="2">
    <citation type="submission" date="2018-11" db="EMBL/GenBank/DDBJ databases">
        <authorList>
            <consortium name="Pathogen Informatics"/>
        </authorList>
    </citation>
    <scope>NUCLEOTIDE SEQUENCE [LARGE SCALE GENOMIC DNA]</scope>
</reference>
<feature type="domain" description="Ribosome maturation protein SDO1/SBDS C-terminal" evidence="11">
    <location>
        <begin position="174"/>
        <end position="242"/>
    </location>
</feature>
<dbReference type="Gene3D" id="1.10.10.900">
    <property type="entry name" value="SBDS protein C-terminal domain, subdomain 1"/>
    <property type="match status" value="1"/>
</dbReference>
<dbReference type="InterPro" id="IPR036786">
    <property type="entry name" value="Ribosome_mat_SBDS_N_sf"/>
</dbReference>
<evidence type="ECO:0000313" key="12">
    <source>
        <dbReference type="EMBL" id="VDM46513.1"/>
    </source>
</evidence>
<dbReference type="FunFam" id="3.30.1250.10:FF:000001">
    <property type="entry name" value="SBDS, ribosome maturation factor"/>
    <property type="match status" value="1"/>
</dbReference>
<dbReference type="WBParaSite" id="TCNE_0001519301-mRNA-1">
    <property type="protein sequence ID" value="TCNE_0001519301-mRNA-1"/>
    <property type="gene ID" value="TCNE_0001519301"/>
</dbReference>
<evidence type="ECO:0000256" key="4">
    <source>
        <dbReference type="ARBA" id="ARBA00014814"/>
    </source>
</evidence>
<feature type="domain" description="Ribosome maturation protein SDO1/SBDS central" evidence="10">
    <location>
        <begin position="111"/>
        <end position="172"/>
    </location>
</feature>
<comment type="subunit">
    <text evidence="8">Associates with the 60S ribosomal subunit.</text>
</comment>
<evidence type="ECO:0000256" key="3">
    <source>
        <dbReference type="ARBA" id="ARBA00007433"/>
    </source>
</evidence>
<sequence>MAGRINTPTNVKLLTNVAVVRMKKCGKRFEIACYKNKVVNWRNRTEKDIDEVLQTTTVFTNVSKGLVAKREELNAAFGTEDQLEICKLILDKGDLQVSDKERQVQSESSFKEVANIIANMCVNPETKRPYSLAVIEKALHDLHFSLKPNRSAKQQALEMIPKLRETMKIDRAEMRLRISVEAKEAKRMHERLKNLFSNVEVEDWDQGSLEIVGLIEPGSYRLIDELLRKETKNNGRMELLSLKVINEGDIEIS</sequence>
<name>A0A183V372_TOXCA</name>
<dbReference type="PANTHER" id="PTHR10927">
    <property type="entry name" value="RIBOSOME MATURATION PROTEIN SBDS"/>
    <property type="match status" value="1"/>
</dbReference>
<evidence type="ECO:0000313" key="13">
    <source>
        <dbReference type="Proteomes" id="UP000050794"/>
    </source>
</evidence>
<comment type="similarity">
    <text evidence="3">Belongs to the SDO1/SBDS family.</text>
</comment>